<reference evidence="11 12" key="1">
    <citation type="journal article" date="2008" name="Nature">
        <title>Genome analysis of the platypus reveals unique signatures of evolution.</title>
        <authorList>
            <person name="Warren W.C."/>
            <person name="Hillier L.W."/>
            <person name="Marshall Graves J.A."/>
            <person name="Birney E."/>
            <person name="Ponting C.P."/>
            <person name="Grutzner F."/>
            <person name="Belov K."/>
            <person name="Miller W."/>
            <person name="Clarke L."/>
            <person name="Chinwalla A.T."/>
            <person name="Yang S.P."/>
            <person name="Heger A."/>
            <person name="Locke D.P."/>
            <person name="Miethke P."/>
            <person name="Waters P.D."/>
            <person name="Veyrunes F."/>
            <person name="Fulton L."/>
            <person name="Fulton B."/>
            <person name="Graves T."/>
            <person name="Wallis J."/>
            <person name="Puente X.S."/>
            <person name="Lopez-Otin C."/>
            <person name="Ordonez G.R."/>
            <person name="Eichler E.E."/>
            <person name="Chen L."/>
            <person name="Cheng Z."/>
            <person name="Deakin J.E."/>
            <person name="Alsop A."/>
            <person name="Thompson K."/>
            <person name="Kirby P."/>
            <person name="Papenfuss A.T."/>
            <person name="Wakefield M.J."/>
            <person name="Olender T."/>
            <person name="Lancet D."/>
            <person name="Huttley G.A."/>
            <person name="Smit A.F."/>
            <person name="Pask A."/>
            <person name="Temple-Smith P."/>
            <person name="Batzer M.A."/>
            <person name="Walker J.A."/>
            <person name="Konkel M.K."/>
            <person name="Harris R.S."/>
            <person name="Whittington C.M."/>
            <person name="Wong E.S."/>
            <person name="Gemmell N.J."/>
            <person name="Buschiazzo E."/>
            <person name="Vargas Jentzsch I.M."/>
            <person name="Merkel A."/>
            <person name="Schmitz J."/>
            <person name="Zemann A."/>
            <person name="Churakov G."/>
            <person name="Kriegs J.O."/>
            <person name="Brosius J."/>
            <person name="Murchison E.P."/>
            <person name="Sachidanandam R."/>
            <person name="Smith C."/>
            <person name="Hannon G.J."/>
            <person name="Tsend-Ayush E."/>
            <person name="McMillan D."/>
            <person name="Attenborough R."/>
            <person name="Rens W."/>
            <person name="Ferguson-Smith M."/>
            <person name="Lefevre C.M."/>
            <person name="Sharp J.A."/>
            <person name="Nicholas K.R."/>
            <person name="Ray D.A."/>
            <person name="Kube M."/>
            <person name="Reinhardt R."/>
            <person name="Pringle T.H."/>
            <person name="Taylor J."/>
            <person name="Jones R.C."/>
            <person name="Nixon B."/>
            <person name="Dacheux J.L."/>
            <person name="Niwa H."/>
            <person name="Sekita Y."/>
            <person name="Huang X."/>
            <person name="Stark A."/>
            <person name="Kheradpour P."/>
            <person name="Kellis M."/>
            <person name="Flicek P."/>
            <person name="Chen Y."/>
            <person name="Webber C."/>
            <person name="Hardison R."/>
            <person name="Nelson J."/>
            <person name="Hallsworth-Pepin K."/>
            <person name="Delehaunty K."/>
            <person name="Markovic C."/>
            <person name="Minx P."/>
            <person name="Feng Y."/>
            <person name="Kremitzki C."/>
            <person name="Mitreva M."/>
            <person name="Glasscock J."/>
            <person name="Wylie T."/>
            <person name="Wohldmann P."/>
            <person name="Thiru P."/>
            <person name="Nhan M.N."/>
            <person name="Pohl C.S."/>
            <person name="Smith S.M."/>
            <person name="Hou S."/>
            <person name="Nefedov M."/>
            <person name="de Jong P.J."/>
            <person name="Renfree M.B."/>
            <person name="Mardis E.R."/>
            <person name="Wilson R.K."/>
        </authorList>
    </citation>
    <scope>NUCLEOTIDE SEQUENCE [LARGE SCALE GENOMIC DNA]</scope>
    <source>
        <strain evidence="11 12">Glennie</strain>
    </source>
</reference>
<evidence type="ECO:0000256" key="4">
    <source>
        <dbReference type="ARBA" id="ARBA00022490"/>
    </source>
</evidence>
<evidence type="ECO:0000256" key="7">
    <source>
        <dbReference type="ARBA" id="ARBA00022703"/>
    </source>
</evidence>
<feature type="compositionally biased region" description="Gly residues" evidence="9">
    <location>
        <begin position="122"/>
        <end position="134"/>
    </location>
</feature>
<dbReference type="CDD" id="cd08338">
    <property type="entry name" value="DED_PEA15"/>
    <property type="match status" value="1"/>
</dbReference>
<dbReference type="GO" id="GO:0005737">
    <property type="term" value="C:cytoplasm"/>
    <property type="evidence" value="ECO:0007669"/>
    <property type="project" value="UniProtKB-SubCell"/>
</dbReference>
<dbReference type="Bgee" id="ENSOANG00000044202">
    <property type="expression patterns" value="Expressed in cerebellum and 7 other cell types or tissues"/>
</dbReference>
<feature type="compositionally biased region" description="Basic residues" evidence="9">
    <location>
        <begin position="159"/>
        <end position="171"/>
    </location>
</feature>
<keyword evidence="4" id="KW-0963">Cytoplasm</keyword>
<reference evidence="11" key="2">
    <citation type="submission" date="2025-08" db="UniProtKB">
        <authorList>
            <consortium name="Ensembl"/>
        </authorList>
    </citation>
    <scope>IDENTIFICATION</scope>
    <source>
        <strain evidence="11">Glennie</strain>
    </source>
</reference>
<dbReference type="GO" id="GO:0000165">
    <property type="term" value="P:MAPK cascade"/>
    <property type="evidence" value="ECO:0007669"/>
    <property type="project" value="InterPro"/>
</dbReference>
<feature type="region of interest" description="Disordered" evidence="9">
    <location>
        <begin position="105"/>
        <end position="226"/>
    </location>
</feature>
<dbReference type="InterPro" id="IPR029546">
    <property type="entry name" value="PEA15_DED"/>
</dbReference>
<dbReference type="Gene3D" id="1.10.533.10">
    <property type="entry name" value="Death Domain, Fas"/>
    <property type="match status" value="1"/>
</dbReference>
<keyword evidence="5" id="KW-0597">Phosphoprotein</keyword>
<dbReference type="GO" id="GO:0006915">
    <property type="term" value="P:apoptotic process"/>
    <property type="evidence" value="ECO:0007669"/>
    <property type="project" value="UniProtKB-KW"/>
</dbReference>
<dbReference type="SUPFAM" id="SSF47986">
    <property type="entry name" value="DEATH domain"/>
    <property type="match status" value="1"/>
</dbReference>
<evidence type="ECO:0000256" key="6">
    <source>
        <dbReference type="ARBA" id="ARBA00022597"/>
    </source>
</evidence>
<protein>
    <recommendedName>
        <fullName evidence="2">Astrocytic phosphoprotein PEA-15</fullName>
    </recommendedName>
    <alternativeName>
        <fullName evidence="8">15 kDa phosphoprotein enriched in astrocytes</fullName>
    </alternativeName>
</protein>
<evidence type="ECO:0000256" key="1">
    <source>
        <dbReference type="ARBA" id="ARBA00004496"/>
    </source>
</evidence>
<evidence type="ECO:0000259" key="10">
    <source>
        <dbReference type="PROSITE" id="PS50168"/>
    </source>
</evidence>
<keyword evidence="3" id="KW-0813">Transport</keyword>
<keyword evidence="6" id="KW-0762">Sugar transport</keyword>
<keyword evidence="7" id="KW-0053">Apoptosis</keyword>
<feature type="domain" description="DED" evidence="10">
    <location>
        <begin position="3"/>
        <end position="81"/>
    </location>
</feature>
<dbReference type="PANTHER" id="PTHR48169:SF1">
    <property type="entry name" value="ASTROCYTIC PHOSPHOPROTEIN PEA-15"/>
    <property type="match status" value="1"/>
</dbReference>
<accession>A0A6I8NW33</accession>
<evidence type="ECO:0000313" key="11">
    <source>
        <dbReference type="Ensembl" id="ENSOANP00000045554.1"/>
    </source>
</evidence>
<dbReference type="SMART" id="SM00031">
    <property type="entry name" value="DED"/>
    <property type="match status" value="1"/>
</dbReference>
<dbReference type="InParanoid" id="A0A6I8NW33"/>
<dbReference type="GO" id="GO:0042981">
    <property type="term" value="P:regulation of apoptotic process"/>
    <property type="evidence" value="ECO:0007669"/>
    <property type="project" value="InterPro"/>
</dbReference>
<feature type="region of interest" description="Disordered" evidence="9">
    <location>
        <begin position="265"/>
        <end position="289"/>
    </location>
</feature>
<dbReference type="Proteomes" id="UP000002279">
    <property type="component" value="Chromosome X5"/>
</dbReference>
<dbReference type="GeneTree" id="ENSGT00390000000230"/>
<evidence type="ECO:0000256" key="3">
    <source>
        <dbReference type="ARBA" id="ARBA00022448"/>
    </source>
</evidence>
<comment type="subcellular location">
    <subcellularLocation>
        <location evidence="1">Cytoplasm</location>
    </subcellularLocation>
</comment>
<name>A0A6I8NW33_ORNAN</name>
<sequence length="308" mass="33954">MAEYGTLLQELTENITHEDLEQLKSACKEDIPSGRGGEITTGSAWFSFLENHNKLDKDNLSYIEHIFEISRRPDLLTMVIDYRTKVLKISEDDELDTKLTRIPSAKKYRGESGTTAPPSARGGVGSGPGPGGRGAEVSRLTAPRFLPSLPPQTSSGSPPRRRSSNWLRRPRRPEEEEEEEEEEEGQTFSRPLTLPRPSRPEEGEGSPYSPSPPTRPPSPLTRSNPLPASRACPYALSVSTLLTPTWRGVGGRWWCSLPRGPAGAVSMHTPRSPSHKPLPQERPPAPWGSCSETVAQCRVPLPLPSWEP</sequence>
<dbReference type="Pfam" id="PF01335">
    <property type="entry name" value="DED"/>
    <property type="match status" value="1"/>
</dbReference>
<keyword evidence="12" id="KW-1185">Reference proteome</keyword>
<evidence type="ECO:0000256" key="2">
    <source>
        <dbReference type="ARBA" id="ARBA00015367"/>
    </source>
</evidence>
<dbReference type="InterPro" id="IPR001875">
    <property type="entry name" value="DED_dom"/>
</dbReference>
<proteinExistence type="predicted"/>
<organism evidence="11 12">
    <name type="scientific">Ornithorhynchus anatinus</name>
    <name type="common">Duckbill platypus</name>
    <dbReference type="NCBI Taxonomy" id="9258"/>
    <lineage>
        <taxon>Eukaryota</taxon>
        <taxon>Metazoa</taxon>
        <taxon>Chordata</taxon>
        <taxon>Craniata</taxon>
        <taxon>Vertebrata</taxon>
        <taxon>Euteleostomi</taxon>
        <taxon>Mammalia</taxon>
        <taxon>Monotremata</taxon>
        <taxon>Ornithorhynchidae</taxon>
        <taxon>Ornithorhynchus</taxon>
    </lineage>
</organism>
<dbReference type="InterPro" id="IPR011029">
    <property type="entry name" value="DEATH-like_dom_sf"/>
</dbReference>
<dbReference type="Ensembl" id="ENSOANT00000051122.1">
    <property type="protein sequence ID" value="ENSOANP00000045554.1"/>
    <property type="gene ID" value="ENSOANG00000044202.1"/>
</dbReference>
<evidence type="ECO:0000313" key="12">
    <source>
        <dbReference type="Proteomes" id="UP000002279"/>
    </source>
</evidence>
<feature type="compositionally biased region" description="Pro residues" evidence="9">
    <location>
        <begin position="209"/>
        <end position="219"/>
    </location>
</feature>
<dbReference type="PROSITE" id="PS50168">
    <property type="entry name" value="DED"/>
    <property type="match status" value="1"/>
</dbReference>
<evidence type="ECO:0000256" key="5">
    <source>
        <dbReference type="ARBA" id="ARBA00022553"/>
    </source>
</evidence>
<dbReference type="AlphaFoldDB" id="A0A6I8NW33"/>
<dbReference type="PANTHER" id="PTHR48169">
    <property type="entry name" value="DED DOMAIN-CONTAINING PROTEIN"/>
    <property type="match status" value="1"/>
</dbReference>
<feature type="compositionally biased region" description="Acidic residues" evidence="9">
    <location>
        <begin position="175"/>
        <end position="185"/>
    </location>
</feature>
<reference evidence="11" key="3">
    <citation type="submission" date="2025-09" db="UniProtKB">
        <authorList>
            <consortium name="Ensembl"/>
        </authorList>
    </citation>
    <scope>IDENTIFICATION</scope>
    <source>
        <strain evidence="11">Glennie</strain>
    </source>
</reference>
<gene>
    <name evidence="11" type="primary">PEA15</name>
</gene>
<evidence type="ECO:0000256" key="9">
    <source>
        <dbReference type="SAM" id="MobiDB-lite"/>
    </source>
</evidence>
<evidence type="ECO:0000256" key="8">
    <source>
        <dbReference type="ARBA" id="ARBA00033278"/>
    </source>
</evidence>